<organism evidence="1 2">
    <name type="scientific">Kingdonia uniflora</name>
    <dbReference type="NCBI Taxonomy" id="39325"/>
    <lineage>
        <taxon>Eukaryota</taxon>
        <taxon>Viridiplantae</taxon>
        <taxon>Streptophyta</taxon>
        <taxon>Embryophyta</taxon>
        <taxon>Tracheophyta</taxon>
        <taxon>Spermatophyta</taxon>
        <taxon>Magnoliopsida</taxon>
        <taxon>Ranunculales</taxon>
        <taxon>Circaeasteraceae</taxon>
        <taxon>Kingdonia</taxon>
    </lineage>
</organism>
<gene>
    <name evidence="1" type="ORF">GIB67_023210</name>
</gene>
<name>A0A7J7L938_9MAGN</name>
<comment type="caution">
    <text evidence="1">The sequence shown here is derived from an EMBL/GenBank/DDBJ whole genome shotgun (WGS) entry which is preliminary data.</text>
</comment>
<reference evidence="1 2" key="1">
    <citation type="journal article" date="2020" name="IScience">
        <title>Genome Sequencing of the Endangered Kingdonia uniflora (Circaeasteraceae, Ranunculales) Reveals Potential Mechanisms of Evolutionary Specialization.</title>
        <authorList>
            <person name="Sun Y."/>
            <person name="Deng T."/>
            <person name="Zhang A."/>
            <person name="Moore M.J."/>
            <person name="Landis J.B."/>
            <person name="Lin N."/>
            <person name="Zhang H."/>
            <person name="Zhang X."/>
            <person name="Huang J."/>
            <person name="Zhang X."/>
            <person name="Sun H."/>
            <person name="Wang H."/>
        </authorList>
    </citation>
    <scope>NUCLEOTIDE SEQUENCE [LARGE SCALE GENOMIC DNA]</scope>
    <source>
        <strain evidence="1">TB1705</strain>
        <tissue evidence="1">Leaf</tissue>
    </source>
</reference>
<evidence type="ECO:0000313" key="2">
    <source>
        <dbReference type="Proteomes" id="UP000541444"/>
    </source>
</evidence>
<dbReference type="OrthoDB" id="1937254at2759"/>
<dbReference type="Proteomes" id="UP000541444">
    <property type="component" value="Unassembled WGS sequence"/>
</dbReference>
<proteinExistence type="predicted"/>
<dbReference type="EMBL" id="JACGCM010002531">
    <property type="protein sequence ID" value="KAF6139157.1"/>
    <property type="molecule type" value="Genomic_DNA"/>
</dbReference>
<protein>
    <submittedName>
        <fullName evidence="1">Uncharacterized protein</fullName>
    </submittedName>
</protein>
<accession>A0A7J7L938</accession>
<sequence length="203" mass="22914">METKISPLLDLSGITMNAPNLMNHVRNNNSKLSNRSIAQCTRREHERQIREAEVSTLPNPLICTNSRLSTPSITQCTRRERERKQRESVSIEASVSEVAKNVVEIEVPTPINPVIHITSNFPFSTFEIGESSSPPANVIHHYVEDHYNLSDNDEVEHVNANQVKVQLGRHFLGQINVVCIHCSTLHWRGERLTNSSSSNPRFG</sequence>
<keyword evidence="2" id="KW-1185">Reference proteome</keyword>
<evidence type="ECO:0000313" key="1">
    <source>
        <dbReference type="EMBL" id="KAF6139157.1"/>
    </source>
</evidence>
<dbReference type="AlphaFoldDB" id="A0A7J7L938"/>